<evidence type="ECO:0000313" key="3">
    <source>
        <dbReference type="WBParaSite" id="Hba_07591"/>
    </source>
</evidence>
<proteinExistence type="predicted"/>
<dbReference type="Proteomes" id="UP000095283">
    <property type="component" value="Unplaced"/>
</dbReference>
<name>A0A1I7WR08_HETBA</name>
<organism evidence="2 3">
    <name type="scientific">Heterorhabditis bacteriophora</name>
    <name type="common">Entomopathogenic nematode worm</name>
    <dbReference type="NCBI Taxonomy" id="37862"/>
    <lineage>
        <taxon>Eukaryota</taxon>
        <taxon>Metazoa</taxon>
        <taxon>Ecdysozoa</taxon>
        <taxon>Nematoda</taxon>
        <taxon>Chromadorea</taxon>
        <taxon>Rhabditida</taxon>
        <taxon>Rhabditina</taxon>
        <taxon>Rhabditomorpha</taxon>
        <taxon>Strongyloidea</taxon>
        <taxon>Heterorhabditidae</taxon>
        <taxon>Heterorhabditis</taxon>
    </lineage>
</organism>
<dbReference type="WBParaSite" id="Hba_07591">
    <property type="protein sequence ID" value="Hba_07591"/>
    <property type="gene ID" value="Hba_07591"/>
</dbReference>
<evidence type="ECO:0000313" key="2">
    <source>
        <dbReference type="Proteomes" id="UP000095283"/>
    </source>
</evidence>
<keyword evidence="1" id="KW-0812">Transmembrane</keyword>
<dbReference type="AlphaFoldDB" id="A0A1I7WR08"/>
<keyword evidence="2" id="KW-1185">Reference proteome</keyword>
<feature type="transmembrane region" description="Helical" evidence="1">
    <location>
        <begin position="70"/>
        <end position="87"/>
    </location>
</feature>
<feature type="transmembrane region" description="Helical" evidence="1">
    <location>
        <begin position="25"/>
        <end position="41"/>
    </location>
</feature>
<sequence>MYNTLCIINIGHICCILVNYYKYSIYYLFFLNNLLILKYCLRTFLDKYLFSFYNFIELFSNGLLCTVSNNYSLINLFYIFPISLTLPRHKRLLVFSKFFRIIH</sequence>
<keyword evidence="1" id="KW-1133">Transmembrane helix</keyword>
<evidence type="ECO:0000256" key="1">
    <source>
        <dbReference type="SAM" id="Phobius"/>
    </source>
</evidence>
<reference evidence="3" key="1">
    <citation type="submission" date="2016-11" db="UniProtKB">
        <authorList>
            <consortium name="WormBaseParasite"/>
        </authorList>
    </citation>
    <scope>IDENTIFICATION</scope>
</reference>
<accession>A0A1I7WR08</accession>
<keyword evidence="1" id="KW-0472">Membrane</keyword>
<protein>
    <submittedName>
        <fullName evidence="3">7TM_GPCR_Srx domain-containing protein</fullName>
    </submittedName>
</protein>